<protein>
    <submittedName>
        <fullName evidence="1">Uncharacterized protein</fullName>
    </submittedName>
</protein>
<proteinExistence type="predicted"/>
<name>A0ABV6H4V7_9ACTN</name>
<keyword evidence="2" id="KW-1185">Reference proteome</keyword>
<accession>A0ABV6H4V7</accession>
<evidence type="ECO:0000313" key="1">
    <source>
        <dbReference type="EMBL" id="MFC0313627.1"/>
    </source>
</evidence>
<dbReference type="RefSeq" id="WP_382360152.1">
    <property type="nucleotide sequence ID" value="NZ_JBHLWV010000006.1"/>
</dbReference>
<dbReference type="EMBL" id="JBHLWV010000006">
    <property type="protein sequence ID" value="MFC0313627.1"/>
    <property type="molecule type" value="Genomic_DNA"/>
</dbReference>
<comment type="caution">
    <text evidence="1">The sequence shown here is derived from an EMBL/GenBank/DDBJ whole genome shotgun (WGS) entry which is preliminary data.</text>
</comment>
<dbReference type="Proteomes" id="UP001589783">
    <property type="component" value="Unassembled WGS sequence"/>
</dbReference>
<gene>
    <name evidence="1" type="ORF">ACFFJD_02010</name>
</gene>
<evidence type="ECO:0000313" key="2">
    <source>
        <dbReference type="Proteomes" id="UP001589783"/>
    </source>
</evidence>
<reference evidence="1 2" key="1">
    <citation type="submission" date="2024-09" db="EMBL/GenBank/DDBJ databases">
        <authorList>
            <person name="Sun Q."/>
            <person name="Mori K."/>
        </authorList>
    </citation>
    <scope>NUCLEOTIDE SEQUENCE [LARGE SCALE GENOMIC DNA]</scope>
    <source>
        <strain evidence="1 2">CCM 7957</strain>
    </source>
</reference>
<organism evidence="1 2">
    <name type="scientific">Gordonia phosphorivorans</name>
    <dbReference type="NCBI Taxonomy" id="1056982"/>
    <lineage>
        <taxon>Bacteria</taxon>
        <taxon>Bacillati</taxon>
        <taxon>Actinomycetota</taxon>
        <taxon>Actinomycetes</taxon>
        <taxon>Mycobacteriales</taxon>
        <taxon>Gordoniaceae</taxon>
        <taxon>Gordonia</taxon>
    </lineage>
</organism>
<sequence length="113" mass="12688">MSDQSHEAFDRVFQGKTDDELIDARADLLQRAHAVQQHGWGPFQYVWSTGESLAVAVLLDDDAVLAEFDETAESAMERWAFDLWGITGGEADQQAGLTRTRRWFNATRTALIS</sequence>